<reference evidence="3 4" key="1">
    <citation type="journal article" date="2013" name="PLoS Genet.">
        <title>The genome and development-dependent transcriptomes of Pyronema confluens: a window into fungal evolution.</title>
        <authorList>
            <person name="Traeger S."/>
            <person name="Altegoer F."/>
            <person name="Freitag M."/>
            <person name="Gabaldon T."/>
            <person name="Kempken F."/>
            <person name="Kumar A."/>
            <person name="Marcet-Houben M."/>
            <person name="Poggeler S."/>
            <person name="Stajich J.E."/>
            <person name="Nowrousian M."/>
        </authorList>
    </citation>
    <scope>NUCLEOTIDE SEQUENCE [LARGE SCALE GENOMIC DNA]</scope>
    <source>
        <strain evidence="4">CBS 100304</strain>
        <tissue evidence="3">Vegetative mycelium</tissue>
    </source>
</reference>
<feature type="chain" id="PRO_5004652557" evidence="2">
    <location>
        <begin position="24"/>
        <end position="140"/>
    </location>
</feature>
<keyword evidence="4" id="KW-1185">Reference proteome</keyword>
<keyword evidence="3" id="KW-0808">Transferase</keyword>
<feature type="compositionally biased region" description="Basic residues" evidence="1">
    <location>
        <begin position="127"/>
        <end position="140"/>
    </location>
</feature>
<keyword evidence="3" id="KW-0418">Kinase</keyword>
<dbReference type="STRING" id="1076935.U4LQ72"/>
<organism evidence="3 4">
    <name type="scientific">Pyronema omphalodes (strain CBS 100304)</name>
    <name type="common">Pyronema confluens</name>
    <dbReference type="NCBI Taxonomy" id="1076935"/>
    <lineage>
        <taxon>Eukaryota</taxon>
        <taxon>Fungi</taxon>
        <taxon>Dikarya</taxon>
        <taxon>Ascomycota</taxon>
        <taxon>Pezizomycotina</taxon>
        <taxon>Pezizomycetes</taxon>
        <taxon>Pezizales</taxon>
        <taxon>Pyronemataceae</taxon>
        <taxon>Pyronema</taxon>
    </lineage>
</organism>
<evidence type="ECO:0000256" key="1">
    <source>
        <dbReference type="SAM" id="MobiDB-lite"/>
    </source>
</evidence>
<dbReference type="OMA" id="ICIHYEA"/>
<evidence type="ECO:0000313" key="3">
    <source>
        <dbReference type="EMBL" id="CCX34291.1"/>
    </source>
</evidence>
<evidence type="ECO:0000256" key="2">
    <source>
        <dbReference type="SAM" id="SignalP"/>
    </source>
</evidence>
<dbReference type="PANTHER" id="PTHR38248">
    <property type="entry name" value="FUNK1 6"/>
    <property type="match status" value="1"/>
</dbReference>
<gene>
    <name evidence="3" type="ORF">PCON_03484</name>
</gene>
<name>U4LQ72_PYROM</name>
<keyword evidence="2" id="KW-0732">Signal</keyword>
<feature type="region of interest" description="Disordered" evidence="1">
    <location>
        <begin position="115"/>
        <end position="140"/>
    </location>
</feature>
<evidence type="ECO:0000313" key="4">
    <source>
        <dbReference type="Proteomes" id="UP000018144"/>
    </source>
</evidence>
<dbReference type="AlphaFoldDB" id="U4LQ72"/>
<dbReference type="EMBL" id="HF936511">
    <property type="protein sequence ID" value="CCX34291.1"/>
    <property type="molecule type" value="Genomic_DNA"/>
</dbReference>
<proteinExistence type="predicted"/>
<dbReference type="Proteomes" id="UP000018144">
    <property type="component" value="Unassembled WGS sequence"/>
</dbReference>
<sequence length="140" mass="16440">MDDLKSMFWLLFWICVHYSGPGGKRVKKANDYEEWKFRSPKKLGIDKVGAVGKEQDFLNFIGADFTDYFAPLVLWVKRRRREVFPGGFRWSEEDQTLYNRIKDVLQRAMEDPAVMADLPEGEESKQTHRYKTQSKSKPGK</sequence>
<accession>U4LQ72</accession>
<protein>
    <submittedName>
        <fullName evidence="3">Similar to FunK1 protein kinase [Trichophyton equinum CBS 127.97] acc. no. EGE08998</fullName>
    </submittedName>
</protein>
<dbReference type="GO" id="GO:0016301">
    <property type="term" value="F:kinase activity"/>
    <property type="evidence" value="ECO:0007669"/>
    <property type="project" value="UniProtKB-KW"/>
</dbReference>
<feature type="signal peptide" evidence="2">
    <location>
        <begin position="1"/>
        <end position="23"/>
    </location>
</feature>
<dbReference type="OrthoDB" id="5584477at2759"/>
<dbReference type="PANTHER" id="PTHR38248:SF2">
    <property type="entry name" value="FUNK1 11"/>
    <property type="match status" value="1"/>
</dbReference>